<keyword evidence="1" id="KW-0472">Membrane</keyword>
<evidence type="ECO:0000256" key="1">
    <source>
        <dbReference type="SAM" id="Phobius"/>
    </source>
</evidence>
<evidence type="ECO:0000313" key="3">
    <source>
        <dbReference type="Proteomes" id="UP000265618"/>
    </source>
</evidence>
<keyword evidence="1" id="KW-0812">Transmembrane</keyword>
<feature type="transmembrane region" description="Helical" evidence="1">
    <location>
        <begin position="30"/>
        <end position="50"/>
    </location>
</feature>
<name>A0A391NWH6_9EUKA</name>
<evidence type="ECO:0000313" key="2">
    <source>
        <dbReference type="EMBL" id="GCA63508.1"/>
    </source>
</evidence>
<keyword evidence="1" id="KW-1133">Transmembrane helix</keyword>
<protein>
    <submittedName>
        <fullName evidence="2">Uncharacterized protein</fullName>
    </submittedName>
</protein>
<reference evidence="2 3" key="1">
    <citation type="journal article" date="2018" name="PLoS ONE">
        <title>The draft genome of Kipferlia bialata reveals reductive genome evolution in fornicate parasites.</title>
        <authorList>
            <person name="Tanifuji G."/>
            <person name="Takabayashi S."/>
            <person name="Kume K."/>
            <person name="Takagi M."/>
            <person name="Nakayama T."/>
            <person name="Kamikawa R."/>
            <person name="Inagaki Y."/>
            <person name="Hashimoto T."/>
        </authorList>
    </citation>
    <scope>NUCLEOTIDE SEQUENCE [LARGE SCALE GENOMIC DNA]</scope>
    <source>
        <strain evidence="2">NY0173</strain>
    </source>
</reference>
<comment type="caution">
    <text evidence="2">The sequence shown here is derived from an EMBL/GenBank/DDBJ whole genome shotgun (WGS) entry which is preliminary data.</text>
</comment>
<sequence length="73" mass="8312">SYSVDRHTSDDIADCSLSCHYNNDNHTEWVVFWCIIGVVVVVLPILRCVFKKRSKQYQALPMTGDTSSVAYQT</sequence>
<dbReference type="Proteomes" id="UP000265618">
    <property type="component" value="Unassembled WGS sequence"/>
</dbReference>
<keyword evidence="3" id="KW-1185">Reference proteome</keyword>
<feature type="non-terminal residue" evidence="2">
    <location>
        <position position="1"/>
    </location>
</feature>
<gene>
    <name evidence="2" type="ORF">KIPB_010354</name>
</gene>
<proteinExistence type="predicted"/>
<accession>A0A391NWH6</accession>
<organism evidence="2 3">
    <name type="scientific">Kipferlia bialata</name>
    <dbReference type="NCBI Taxonomy" id="797122"/>
    <lineage>
        <taxon>Eukaryota</taxon>
        <taxon>Metamonada</taxon>
        <taxon>Carpediemonas-like organisms</taxon>
        <taxon>Kipferlia</taxon>
    </lineage>
</organism>
<dbReference type="AlphaFoldDB" id="A0A391NWH6"/>
<dbReference type="EMBL" id="BDIP01003828">
    <property type="protein sequence ID" value="GCA63508.1"/>
    <property type="molecule type" value="Genomic_DNA"/>
</dbReference>